<keyword evidence="1" id="KW-0732">Signal</keyword>
<feature type="chain" id="PRO_5044779760" evidence="1">
    <location>
        <begin position="24"/>
        <end position="59"/>
    </location>
</feature>
<dbReference type="EMBL" id="JAMKFB020000017">
    <property type="protein sequence ID" value="KAL0170556.1"/>
    <property type="molecule type" value="Genomic_DNA"/>
</dbReference>
<proteinExistence type="predicted"/>
<protein>
    <submittedName>
        <fullName evidence="2">Uncharacterized protein</fullName>
    </submittedName>
</protein>
<keyword evidence="3" id="KW-1185">Reference proteome</keyword>
<feature type="signal peptide" evidence="1">
    <location>
        <begin position="1"/>
        <end position="23"/>
    </location>
</feature>
<accession>A0ABD0PB93</accession>
<reference evidence="2 3" key="1">
    <citation type="submission" date="2024-05" db="EMBL/GenBank/DDBJ databases">
        <title>Genome sequencing and assembly of Indian major carp, Cirrhinus mrigala (Hamilton, 1822).</title>
        <authorList>
            <person name="Mohindra V."/>
            <person name="Chowdhury L.M."/>
            <person name="Lal K."/>
            <person name="Jena J.K."/>
        </authorList>
    </citation>
    <scope>NUCLEOTIDE SEQUENCE [LARGE SCALE GENOMIC DNA]</scope>
    <source>
        <strain evidence="2">CM1030</strain>
        <tissue evidence="2">Blood</tissue>
    </source>
</reference>
<dbReference type="AlphaFoldDB" id="A0ABD0PB93"/>
<dbReference type="Proteomes" id="UP001529510">
    <property type="component" value="Unassembled WGS sequence"/>
</dbReference>
<evidence type="ECO:0000256" key="1">
    <source>
        <dbReference type="SAM" id="SignalP"/>
    </source>
</evidence>
<evidence type="ECO:0000313" key="2">
    <source>
        <dbReference type="EMBL" id="KAL0170556.1"/>
    </source>
</evidence>
<evidence type="ECO:0000313" key="3">
    <source>
        <dbReference type="Proteomes" id="UP001529510"/>
    </source>
</evidence>
<comment type="caution">
    <text evidence="2">The sequence shown here is derived from an EMBL/GenBank/DDBJ whole genome shotgun (WGS) entry which is preliminary data.</text>
</comment>
<organism evidence="2 3">
    <name type="scientific">Cirrhinus mrigala</name>
    <name type="common">Mrigala</name>
    <dbReference type="NCBI Taxonomy" id="683832"/>
    <lineage>
        <taxon>Eukaryota</taxon>
        <taxon>Metazoa</taxon>
        <taxon>Chordata</taxon>
        <taxon>Craniata</taxon>
        <taxon>Vertebrata</taxon>
        <taxon>Euteleostomi</taxon>
        <taxon>Actinopterygii</taxon>
        <taxon>Neopterygii</taxon>
        <taxon>Teleostei</taxon>
        <taxon>Ostariophysi</taxon>
        <taxon>Cypriniformes</taxon>
        <taxon>Cyprinidae</taxon>
        <taxon>Labeoninae</taxon>
        <taxon>Labeonini</taxon>
        <taxon>Cirrhinus</taxon>
    </lineage>
</organism>
<sequence length="59" mass="6228">VCPSPVWCLWGCVSWLALCPTSTCPFPPTSTELAGAGETRRLSMASSHTCSELNMAPSV</sequence>
<feature type="non-terminal residue" evidence="2">
    <location>
        <position position="59"/>
    </location>
</feature>
<gene>
    <name evidence="2" type="ORF">M9458_035152</name>
</gene>
<feature type="non-terminal residue" evidence="2">
    <location>
        <position position="1"/>
    </location>
</feature>
<name>A0ABD0PB93_CIRMR</name>